<sequence length="315" mass="33816">MITSPPAARHITSKAFTLIELLVVISIIALLIGILLPALGAARNSARDLKCLSNVRQLGISGFTFATEHKQRFQATSEDYVVRNTSFYKYQDISPTTGIMKDWASALVPYLGGSPSLAFDQLDPDMADFYLCPNDPTLNDQFPGYEVIINIGFNYKPISYGVNADLCSIPMPGSSTEGSFAGGAGIGVRKADNSATFPSLGGNLDQVAKPSETLLYADVGTRPAGFTPGGSVQDRNDTTYYTTNYGNGGSLGDVYDTPWLRGRIPVDRPGITVNGGELVGVERHKESINIAFADGHGANVKVDEFDEVRVSPLNY</sequence>
<dbReference type="PANTHER" id="PTHR30093:SF2">
    <property type="entry name" value="TYPE II SECRETION SYSTEM PROTEIN H"/>
    <property type="match status" value="1"/>
</dbReference>
<dbReference type="RefSeq" id="WP_184679184.1">
    <property type="nucleotide sequence ID" value="NZ_JACHGY010000001.1"/>
</dbReference>
<name>A0A7X0LKQ6_9BACT</name>
<keyword evidence="3" id="KW-1185">Reference proteome</keyword>
<dbReference type="InterPro" id="IPR045584">
    <property type="entry name" value="Pilin-like"/>
</dbReference>
<keyword evidence="1" id="KW-0812">Transmembrane</keyword>
<dbReference type="InterPro" id="IPR012902">
    <property type="entry name" value="N_methyl_site"/>
</dbReference>
<evidence type="ECO:0000313" key="2">
    <source>
        <dbReference type="EMBL" id="MBB6429183.1"/>
    </source>
</evidence>
<dbReference type="PANTHER" id="PTHR30093">
    <property type="entry name" value="GENERAL SECRETION PATHWAY PROTEIN G"/>
    <property type="match status" value="1"/>
</dbReference>
<keyword evidence="1" id="KW-1133">Transmembrane helix</keyword>
<comment type="caution">
    <text evidence="2">The sequence shown here is derived from an EMBL/GenBank/DDBJ whole genome shotgun (WGS) entry which is preliminary data.</text>
</comment>
<proteinExistence type="predicted"/>
<feature type="transmembrane region" description="Helical" evidence="1">
    <location>
        <begin position="21"/>
        <end position="42"/>
    </location>
</feature>
<dbReference type="AlphaFoldDB" id="A0A7X0LKQ6"/>
<dbReference type="Pfam" id="PF07963">
    <property type="entry name" value="N_methyl"/>
    <property type="match status" value="1"/>
</dbReference>
<dbReference type="SUPFAM" id="SSF54523">
    <property type="entry name" value="Pili subunits"/>
    <property type="match status" value="1"/>
</dbReference>
<accession>A0A7X0LKQ6</accession>
<reference evidence="2 3" key="1">
    <citation type="submission" date="2020-08" db="EMBL/GenBank/DDBJ databases">
        <title>Genomic Encyclopedia of Type Strains, Phase IV (KMG-IV): sequencing the most valuable type-strain genomes for metagenomic binning, comparative biology and taxonomic classification.</title>
        <authorList>
            <person name="Goeker M."/>
        </authorList>
    </citation>
    <scope>NUCLEOTIDE SEQUENCE [LARGE SCALE GENOMIC DNA]</scope>
    <source>
        <strain evidence="2 3">DSM 103725</strain>
    </source>
</reference>
<gene>
    <name evidence="2" type="ORF">HNQ40_000989</name>
</gene>
<evidence type="ECO:0000313" key="3">
    <source>
        <dbReference type="Proteomes" id="UP000541810"/>
    </source>
</evidence>
<dbReference type="EMBL" id="JACHGY010000001">
    <property type="protein sequence ID" value="MBB6429183.1"/>
    <property type="molecule type" value="Genomic_DNA"/>
</dbReference>
<organism evidence="2 3">
    <name type="scientific">Algisphaera agarilytica</name>
    <dbReference type="NCBI Taxonomy" id="1385975"/>
    <lineage>
        <taxon>Bacteria</taxon>
        <taxon>Pseudomonadati</taxon>
        <taxon>Planctomycetota</taxon>
        <taxon>Phycisphaerae</taxon>
        <taxon>Phycisphaerales</taxon>
        <taxon>Phycisphaeraceae</taxon>
        <taxon>Algisphaera</taxon>
    </lineage>
</organism>
<dbReference type="NCBIfam" id="TIGR02532">
    <property type="entry name" value="IV_pilin_GFxxxE"/>
    <property type="match status" value="1"/>
</dbReference>
<evidence type="ECO:0000256" key="1">
    <source>
        <dbReference type="SAM" id="Phobius"/>
    </source>
</evidence>
<dbReference type="Proteomes" id="UP000541810">
    <property type="component" value="Unassembled WGS sequence"/>
</dbReference>
<protein>
    <submittedName>
        <fullName evidence="2">Prepilin-type N-terminal cleavage/methylation domain-containing protein/prepilin-type processing-associated H-X9-DG protein</fullName>
    </submittedName>
</protein>
<dbReference type="Gene3D" id="3.30.700.10">
    <property type="entry name" value="Glycoprotein, Type 4 Pilin"/>
    <property type="match status" value="1"/>
</dbReference>
<keyword evidence="1" id="KW-0472">Membrane</keyword>